<keyword evidence="3" id="KW-1185">Reference proteome</keyword>
<name>A0ABC9Z7J4_9NOCA</name>
<evidence type="ECO:0000256" key="1">
    <source>
        <dbReference type="SAM" id="MobiDB-lite"/>
    </source>
</evidence>
<accession>A0ABC9Z7J4</accession>
<sequence length="80" mass="8268">MPPLSSTAQNGHKTEGPVGVVPPSAPGPQPKAANGSQRATRDTSHLRRVANAPGTGSNRAVPRPADPVCDPVTEELILQR</sequence>
<reference evidence="3" key="1">
    <citation type="submission" date="2015-07" db="EMBL/GenBank/DDBJ databases">
        <title>Nocardia seriolae U-1 whole genome shotgun sequence.</title>
        <authorList>
            <person name="Imajoh M."/>
            <person name="Fukumoto Y."/>
            <person name="Sukeda M."/>
            <person name="Yamane J."/>
            <person name="Yamasaki K."/>
            <person name="Shimizu M."/>
            <person name="Ohnishi K."/>
            <person name="Oshima S."/>
        </authorList>
    </citation>
    <scope>NUCLEOTIDE SEQUENCE [LARGE SCALE GENOMIC DNA]</scope>
    <source>
        <strain evidence="3">U-1</strain>
    </source>
</reference>
<evidence type="ECO:0000313" key="3">
    <source>
        <dbReference type="Proteomes" id="UP000037179"/>
    </source>
</evidence>
<comment type="caution">
    <text evidence="2">The sequence shown here is derived from an EMBL/GenBank/DDBJ whole genome shotgun (WGS) entry which is preliminary data.</text>
</comment>
<protein>
    <submittedName>
        <fullName evidence="2">Uncharacterized protein</fullName>
    </submittedName>
</protein>
<feature type="compositionally biased region" description="Polar residues" evidence="1">
    <location>
        <begin position="1"/>
        <end position="11"/>
    </location>
</feature>
<dbReference type="EMBL" id="BBYQ01000246">
    <property type="protein sequence ID" value="GAP33336.1"/>
    <property type="molecule type" value="Genomic_DNA"/>
</dbReference>
<feature type="non-terminal residue" evidence="2">
    <location>
        <position position="80"/>
    </location>
</feature>
<dbReference type="Proteomes" id="UP000037179">
    <property type="component" value="Unassembled WGS sequence"/>
</dbReference>
<proteinExistence type="predicted"/>
<dbReference type="AlphaFoldDB" id="A0ABC9Z7J4"/>
<organism evidence="2 3">
    <name type="scientific">Nocardia seriolae</name>
    <dbReference type="NCBI Taxonomy" id="37332"/>
    <lineage>
        <taxon>Bacteria</taxon>
        <taxon>Bacillati</taxon>
        <taxon>Actinomycetota</taxon>
        <taxon>Actinomycetes</taxon>
        <taxon>Mycobacteriales</taxon>
        <taxon>Nocardiaceae</taxon>
        <taxon>Nocardia</taxon>
    </lineage>
</organism>
<dbReference type="RefSeq" id="WP_238595069.1">
    <property type="nucleotide sequence ID" value="NZ_BBYQ01000246.1"/>
</dbReference>
<reference evidence="2 3" key="2">
    <citation type="journal article" date="2016" name="Genome Announc.">
        <title>Draft Genome Sequence of Erythromycin- and Oxytetracycline-Sensitive Nocardia seriolae Strain U-1 (NBRC 110359).</title>
        <authorList>
            <person name="Imajoh M."/>
            <person name="Sukeda M."/>
            <person name="Shimizu M."/>
            <person name="Yamane J."/>
            <person name="Ohnishi K."/>
            <person name="Oshima S."/>
        </authorList>
    </citation>
    <scope>NUCLEOTIDE SEQUENCE [LARGE SCALE GENOMIC DNA]</scope>
    <source>
        <strain evidence="2 3">U-1</strain>
    </source>
</reference>
<feature type="region of interest" description="Disordered" evidence="1">
    <location>
        <begin position="1"/>
        <end position="80"/>
    </location>
</feature>
<gene>
    <name evidence="2" type="ORF">NSK11_contig00246-0005</name>
</gene>
<evidence type="ECO:0000313" key="2">
    <source>
        <dbReference type="EMBL" id="GAP33336.1"/>
    </source>
</evidence>